<dbReference type="Gene3D" id="3.40.190.150">
    <property type="entry name" value="Bordetella uptake gene, domain 1"/>
    <property type="match status" value="1"/>
</dbReference>
<feature type="chain" id="PRO_5045999591" evidence="2">
    <location>
        <begin position="26"/>
        <end position="328"/>
    </location>
</feature>
<dbReference type="Pfam" id="PF03401">
    <property type="entry name" value="TctC"/>
    <property type="match status" value="1"/>
</dbReference>
<proteinExistence type="inferred from homology"/>
<feature type="signal peptide" evidence="2">
    <location>
        <begin position="1"/>
        <end position="25"/>
    </location>
</feature>
<evidence type="ECO:0000256" key="2">
    <source>
        <dbReference type="SAM" id="SignalP"/>
    </source>
</evidence>
<accession>A0ABU1IGW6</accession>
<organism evidence="3 4">
    <name type="scientific">Paracidovorax wautersii</name>
    <dbReference type="NCBI Taxonomy" id="1177982"/>
    <lineage>
        <taxon>Bacteria</taxon>
        <taxon>Pseudomonadati</taxon>
        <taxon>Pseudomonadota</taxon>
        <taxon>Betaproteobacteria</taxon>
        <taxon>Burkholderiales</taxon>
        <taxon>Comamonadaceae</taxon>
        <taxon>Paracidovorax</taxon>
    </lineage>
</organism>
<comment type="similarity">
    <text evidence="1">Belongs to the UPF0065 (bug) family.</text>
</comment>
<gene>
    <name evidence="3" type="ORF">QE399_003736</name>
</gene>
<evidence type="ECO:0000313" key="4">
    <source>
        <dbReference type="Proteomes" id="UP001267710"/>
    </source>
</evidence>
<dbReference type="RefSeq" id="WP_309831160.1">
    <property type="nucleotide sequence ID" value="NZ_JAVIZX010000001.1"/>
</dbReference>
<name>A0ABU1IGW6_9BURK</name>
<evidence type="ECO:0000256" key="1">
    <source>
        <dbReference type="ARBA" id="ARBA00006987"/>
    </source>
</evidence>
<dbReference type="CDD" id="cd13578">
    <property type="entry name" value="PBP2_Bug27"/>
    <property type="match status" value="1"/>
</dbReference>
<comment type="caution">
    <text evidence="3">The sequence shown here is derived from an EMBL/GenBank/DDBJ whole genome shotgun (WGS) entry which is preliminary data.</text>
</comment>
<dbReference type="InterPro" id="IPR042100">
    <property type="entry name" value="Bug_dom1"/>
</dbReference>
<dbReference type="PIRSF" id="PIRSF017082">
    <property type="entry name" value="YflP"/>
    <property type="match status" value="1"/>
</dbReference>
<keyword evidence="4" id="KW-1185">Reference proteome</keyword>
<dbReference type="Proteomes" id="UP001267710">
    <property type="component" value="Unassembled WGS sequence"/>
</dbReference>
<dbReference type="SUPFAM" id="SSF53850">
    <property type="entry name" value="Periplasmic binding protein-like II"/>
    <property type="match status" value="1"/>
</dbReference>
<dbReference type="PANTHER" id="PTHR42928:SF5">
    <property type="entry name" value="BLR1237 PROTEIN"/>
    <property type="match status" value="1"/>
</dbReference>
<keyword evidence="2" id="KW-0732">Signal</keyword>
<dbReference type="InterPro" id="IPR005064">
    <property type="entry name" value="BUG"/>
</dbReference>
<dbReference type="PANTHER" id="PTHR42928">
    <property type="entry name" value="TRICARBOXYLATE-BINDING PROTEIN"/>
    <property type="match status" value="1"/>
</dbReference>
<reference evidence="3 4" key="1">
    <citation type="submission" date="2023-08" db="EMBL/GenBank/DDBJ databases">
        <title>Functional and genomic diversity of the sorghum phyllosphere microbiome.</title>
        <authorList>
            <person name="Shade A."/>
        </authorList>
    </citation>
    <scope>NUCLEOTIDE SEQUENCE [LARGE SCALE GENOMIC DNA]</scope>
    <source>
        <strain evidence="3 4">SORGH_AS_0335</strain>
    </source>
</reference>
<keyword evidence="3" id="KW-0675">Receptor</keyword>
<protein>
    <submittedName>
        <fullName evidence="3">Tripartite-type tricarboxylate transporter receptor subunit TctC</fullName>
    </submittedName>
</protein>
<evidence type="ECO:0000313" key="3">
    <source>
        <dbReference type="EMBL" id="MDR6216047.1"/>
    </source>
</evidence>
<sequence length="328" mass="33805">MHPLPFNRRQAVVAVAAGLCASAWGAGPQDAYPTKPITLVVPQAAGGANDAIARVLAQRLTEQMGQSVVVDNRPGAGGMLATAATARARNDGYTLLVTSDSAHVVGPALYKNPGFDPLKDFEPVAPIATAGYVLVAHPSFPARSVAELVALAKAQPGHYTIASAGNGTLNHLIGEMLQKAAGIRLLHIPYKGSAAAATDVVGGQVPLSVQSLPSSIAFIKAGKLKVLGVVNPRRVAVLPDVPTIGETLQGFGEAPWYAMFAPAGTPAPVVARLQAEVARALEQKDVVDKLASVGCEPFGGTSAQLKTLVQTDLPKWARVVKDTGATVD</sequence>
<dbReference type="EMBL" id="JAVIZX010000001">
    <property type="protein sequence ID" value="MDR6216047.1"/>
    <property type="molecule type" value="Genomic_DNA"/>
</dbReference>
<dbReference type="Gene3D" id="3.40.190.10">
    <property type="entry name" value="Periplasmic binding protein-like II"/>
    <property type="match status" value="1"/>
</dbReference>